<evidence type="ECO:0000256" key="4">
    <source>
        <dbReference type="ARBA" id="ARBA00023136"/>
    </source>
</evidence>
<dbReference type="AlphaFoldDB" id="A0A9W7BGW5"/>
<evidence type="ECO:0000256" key="3">
    <source>
        <dbReference type="ARBA" id="ARBA00022989"/>
    </source>
</evidence>
<dbReference type="InterPro" id="IPR036249">
    <property type="entry name" value="Thioredoxin-like_sf"/>
</dbReference>
<protein>
    <recommendedName>
        <fullName evidence="5">Thioredoxin domain-containing protein</fullName>
    </recommendedName>
</protein>
<keyword evidence="4" id="KW-0472">Membrane</keyword>
<organism evidence="6 7">
    <name type="scientific">Triparma verrucosa</name>
    <dbReference type="NCBI Taxonomy" id="1606542"/>
    <lineage>
        <taxon>Eukaryota</taxon>
        <taxon>Sar</taxon>
        <taxon>Stramenopiles</taxon>
        <taxon>Ochrophyta</taxon>
        <taxon>Bolidophyceae</taxon>
        <taxon>Parmales</taxon>
        <taxon>Triparmaceae</taxon>
        <taxon>Triparma</taxon>
    </lineage>
</organism>
<accession>A0A9W7BGW5</accession>
<comment type="subcellular location">
    <subcellularLocation>
        <location evidence="1">Membrane</location>
    </subcellularLocation>
</comment>
<sequence>MDAPRGRSTSSWVRSVDMYRKIPADLMEQSPAGPCASISVLLLLLTLVCCEFYGYMSSTVVSNVVLSPSLGSKSGLVPHGSSATDKGSWRYGQMMLNYNITFMDMPCQYLSVDVYDVLGTNKVDIKSNVEKWTLSADQKKQNYRGKNVQADVLHDHDSEGNNIHGTLEELHVDGKDAVDIIDMEHLETLFKGKDFVFVDFYAPWCSWCQKLAPTWEKLAEDVAQMKESAGHEMMDTSIAKVDCAAHAEFCRKQQIGAYPTLRLFYKGEKYKGDYKSDRTVQAFKTYLYNAYESNGMKLTAPAAVNQFADLKKSLGVQKKRGWDLDDHPGCLVVGYVWVNKVPGRLQVEAKSGYQDIIPAMTNMSHVVNSIQFGTQVARRHKRKMDKVPSGFKKIDSMDGNLYSHDTLHKAWHHYLQVVPTRHLAEESAGYLMGTTMKLFSSIGSVFRKFMWKESHFDYNQMLSQSQMIEFGEEEVPTVTFAYDISPVIVTVETKSMKFSELVVKLMALVGGTYTVFSLMERTFSAAVGKKRN</sequence>
<dbReference type="InterPro" id="IPR012936">
    <property type="entry name" value="Erv_C"/>
</dbReference>
<dbReference type="GO" id="GO:0016020">
    <property type="term" value="C:membrane"/>
    <property type="evidence" value="ECO:0007669"/>
    <property type="project" value="UniProtKB-SubCell"/>
</dbReference>
<evidence type="ECO:0000256" key="2">
    <source>
        <dbReference type="ARBA" id="ARBA00022692"/>
    </source>
</evidence>
<dbReference type="InterPro" id="IPR039542">
    <property type="entry name" value="Erv_N"/>
</dbReference>
<dbReference type="InterPro" id="IPR013766">
    <property type="entry name" value="Thioredoxin_domain"/>
</dbReference>
<reference evidence="7" key="1">
    <citation type="journal article" date="2023" name="Commun. Biol.">
        <title>Genome analysis of Parmales, the sister group of diatoms, reveals the evolutionary specialization of diatoms from phago-mixotrophs to photoautotrophs.</title>
        <authorList>
            <person name="Ban H."/>
            <person name="Sato S."/>
            <person name="Yoshikawa S."/>
            <person name="Yamada K."/>
            <person name="Nakamura Y."/>
            <person name="Ichinomiya M."/>
            <person name="Sato N."/>
            <person name="Blanc-Mathieu R."/>
            <person name="Endo H."/>
            <person name="Kuwata A."/>
            <person name="Ogata H."/>
        </authorList>
    </citation>
    <scope>NUCLEOTIDE SEQUENCE [LARGE SCALE GENOMIC DNA]</scope>
    <source>
        <strain evidence="7">NIES 3699</strain>
    </source>
</reference>
<dbReference type="GO" id="GO:0005783">
    <property type="term" value="C:endoplasmic reticulum"/>
    <property type="evidence" value="ECO:0007669"/>
    <property type="project" value="TreeGrafter"/>
</dbReference>
<dbReference type="EMBL" id="BRXX01000062">
    <property type="protein sequence ID" value="GMH86634.1"/>
    <property type="molecule type" value="Genomic_DNA"/>
</dbReference>
<dbReference type="Pfam" id="PF07970">
    <property type="entry name" value="COPIIcoated_ERV"/>
    <property type="match status" value="1"/>
</dbReference>
<keyword evidence="7" id="KW-1185">Reference proteome</keyword>
<dbReference type="InterPro" id="IPR045888">
    <property type="entry name" value="Erv"/>
</dbReference>
<evidence type="ECO:0000313" key="6">
    <source>
        <dbReference type="EMBL" id="GMH86634.1"/>
    </source>
</evidence>
<keyword evidence="2" id="KW-0812">Transmembrane</keyword>
<gene>
    <name evidence="6" type="ORF">TrVE_jg10692</name>
</gene>
<dbReference type="Gene3D" id="3.40.30.10">
    <property type="entry name" value="Glutaredoxin"/>
    <property type="match status" value="1"/>
</dbReference>
<evidence type="ECO:0000259" key="5">
    <source>
        <dbReference type="PROSITE" id="PS51352"/>
    </source>
</evidence>
<dbReference type="PROSITE" id="PS51352">
    <property type="entry name" value="THIOREDOXIN_2"/>
    <property type="match status" value="1"/>
</dbReference>
<name>A0A9W7BGW5_9STRA</name>
<proteinExistence type="predicted"/>
<comment type="caution">
    <text evidence="6">The sequence shown here is derived from an EMBL/GenBank/DDBJ whole genome shotgun (WGS) entry which is preliminary data.</text>
</comment>
<evidence type="ECO:0000256" key="1">
    <source>
        <dbReference type="ARBA" id="ARBA00004370"/>
    </source>
</evidence>
<dbReference type="Pfam" id="PF00085">
    <property type="entry name" value="Thioredoxin"/>
    <property type="match status" value="1"/>
</dbReference>
<evidence type="ECO:0000313" key="7">
    <source>
        <dbReference type="Proteomes" id="UP001165160"/>
    </source>
</evidence>
<dbReference type="Pfam" id="PF13850">
    <property type="entry name" value="ERGIC_N"/>
    <property type="match status" value="1"/>
</dbReference>
<dbReference type="Proteomes" id="UP001165160">
    <property type="component" value="Unassembled WGS sequence"/>
</dbReference>
<dbReference type="CDD" id="cd02961">
    <property type="entry name" value="PDI_a_family"/>
    <property type="match status" value="1"/>
</dbReference>
<feature type="domain" description="Thioredoxin" evidence="5">
    <location>
        <begin position="134"/>
        <end position="292"/>
    </location>
</feature>
<dbReference type="GO" id="GO:0030134">
    <property type="term" value="C:COPII-coated ER to Golgi transport vesicle"/>
    <property type="evidence" value="ECO:0007669"/>
    <property type="project" value="TreeGrafter"/>
</dbReference>
<dbReference type="PANTHER" id="PTHR10984">
    <property type="entry name" value="ENDOPLASMIC RETICULUM-GOLGI INTERMEDIATE COMPARTMENT PROTEIN"/>
    <property type="match status" value="1"/>
</dbReference>
<dbReference type="SUPFAM" id="SSF52833">
    <property type="entry name" value="Thioredoxin-like"/>
    <property type="match status" value="1"/>
</dbReference>
<keyword evidence="3" id="KW-1133">Transmembrane helix</keyword>
<dbReference type="PANTHER" id="PTHR10984:SF37">
    <property type="entry name" value="PROTEIN DISULFIDE-ISOMERASE 5-3"/>
    <property type="match status" value="1"/>
</dbReference>